<dbReference type="Proteomes" id="UP000799444">
    <property type="component" value="Unassembled WGS sequence"/>
</dbReference>
<feature type="compositionally biased region" description="Polar residues" evidence="1">
    <location>
        <begin position="14"/>
        <end position="29"/>
    </location>
</feature>
<evidence type="ECO:0000256" key="1">
    <source>
        <dbReference type="SAM" id="MobiDB-lite"/>
    </source>
</evidence>
<gene>
    <name evidence="2" type="ORF">EJ04DRAFT_589797</name>
</gene>
<feature type="region of interest" description="Disordered" evidence="1">
    <location>
        <begin position="279"/>
        <end position="308"/>
    </location>
</feature>
<keyword evidence="3" id="KW-1185">Reference proteome</keyword>
<evidence type="ECO:0000313" key="2">
    <source>
        <dbReference type="EMBL" id="KAF2738028.1"/>
    </source>
</evidence>
<feature type="compositionally biased region" description="Basic and acidic residues" evidence="1">
    <location>
        <begin position="60"/>
        <end position="90"/>
    </location>
</feature>
<feature type="region of interest" description="Disordered" evidence="1">
    <location>
        <begin position="1"/>
        <end position="207"/>
    </location>
</feature>
<reference evidence="2" key="1">
    <citation type="journal article" date="2020" name="Stud. Mycol.">
        <title>101 Dothideomycetes genomes: a test case for predicting lifestyles and emergence of pathogens.</title>
        <authorList>
            <person name="Haridas S."/>
            <person name="Albert R."/>
            <person name="Binder M."/>
            <person name="Bloem J."/>
            <person name="Labutti K."/>
            <person name="Salamov A."/>
            <person name="Andreopoulos B."/>
            <person name="Baker S."/>
            <person name="Barry K."/>
            <person name="Bills G."/>
            <person name="Bluhm B."/>
            <person name="Cannon C."/>
            <person name="Castanera R."/>
            <person name="Culley D."/>
            <person name="Daum C."/>
            <person name="Ezra D."/>
            <person name="Gonzalez J."/>
            <person name="Henrissat B."/>
            <person name="Kuo A."/>
            <person name="Liang C."/>
            <person name="Lipzen A."/>
            <person name="Lutzoni F."/>
            <person name="Magnuson J."/>
            <person name="Mondo S."/>
            <person name="Nolan M."/>
            <person name="Ohm R."/>
            <person name="Pangilinan J."/>
            <person name="Park H.-J."/>
            <person name="Ramirez L."/>
            <person name="Alfaro M."/>
            <person name="Sun H."/>
            <person name="Tritt A."/>
            <person name="Yoshinaga Y."/>
            <person name="Zwiers L.-H."/>
            <person name="Turgeon B."/>
            <person name="Goodwin S."/>
            <person name="Spatafora J."/>
            <person name="Crous P."/>
            <person name="Grigoriev I."/>
        </authorList>
    </citation>
    <scope>NUCLEOTIDE SEQUENCE</scope>
    <source>
        <strain evidence="2">CBS 125425</strain>
    </source>
</reference>
<sequence length="308" mass="33241">MARTKRTPLHNSKKPTSNAPTSTVPTSTVLDDDKANDTNPSSAAPDQAEPGDMSDGGPELSDKNEPVNDTEYEKARESVENAIQKIEKQKAAKATQPSDDTLDAESETQDNAPEPQDEFIVIPSSPSIPPPSPFKPKSSRKATRKVGALRPVTITTKRRLAPKPNPLRSSKRLGAKKKQPEPEPDDDTDSEPEVEVDDQEQEAPSLADMTTSIVNLIHNTHNVVTTFSEFVGRFGGQDVRVAKEEIGEVKMRIEGAVRGAKRKVGSVDGGKGKRVKVEVGEKEDGGRGRGVWVGKGKGKGKRGGRVVR</sequence>
<evidence type="ECO:0000313" key="3">
    <source>
        <dbReference type="Proteomes" id="UP000799444"/>
    </source>
</evidence>
<dbReference type="EMBL" id="ML996112">
    <property type="protein sequence ID" value="KAF2738028.1"/>
    <property type="molecule type" value="Genomic_DNA"/>
</dbReference>
<protein>
    <submittedName>
        <fullName evidence="2">Uncharacterized protein</fullName>
    </submittedName>
</protein>
<accession>A0A9P4V687</accession>
<name>A0A9P4V687_9PLEO</name>
<feature type="compositionally biased region" description="Acidic residues" evidence="1">
    <location>
        <begin position="182"/>
        <end position="201"/>
    </location>
</feature>
<organism evidence="2 3">
    <name type="scientific">Polyplosphaeria fusca</name>
    <dbReference type="NCBI Taxonomy" id="682080"/>
    <lineage>
        <taxon>Eukaryota</taxon>
        <taxon>Fungi</taxon>
        <taxon>Dikarya</taxon>
        <taxon>Ascomycota</taxon>
        <taxon>Pezizomycotina</taxon>
        <taxon>Dothideomycetes</taxon>
        <taxon>Pleosporomycetidae</taxon>
        <taxon>Pleosporales</taxon>
        <taxon>Tetraplosphaeriaceae</taxon>
        <taxon>Polyplosphaeria</taxon>
    </lineage>
</organism>
<feature type="compositionally biased region" description="Basic residues" evidence="1">
    <location>
        <begin position="1"/>
        <end position="13"/>
    </location>
</feature>
<dbReference type="AlphaFoldDB" id="A0A9P4V687"/>
<proteinExistence type="predicted"/>
<feature type="compositionally biased region" description="Basic residues" evidence="1">
    <location>
        <begin position="296"/>
        <end position="308"/>
    </location>
</feature>
<comment type="caution">
    <text evidence="2">The sequence shown here is derived from an EMBL/GenBank/DDBJ whole genome shotgun (WGS) entry which is preliminary data.</text>
</comment>